<proteinExistence type="predicted"/>
<sequence>MRRDRELGDRGRALELTSPAPSSASANLSFTEAGHPPSSQRGEMPPYLRTQGYSSGTERWFSFFRTILVKTRPCCCFGLEQLERTTEYLRPGQPHRCPGPMWEVGKV</sequence>
<dbReference type="AlphaFoldDB" id="A0A8T3CJP9"/>
<evidence type="ECO:0000256" key="1">
    <source>
        <dbReference type="SAM" id="MobiDB-lite"/>
    </source>
</evidence>
<gene>
    <name evidence="2" type="ORF">AGOR_G00243920</name>
</gene>
<protein>
    <submittedName>
        <fullName evidence="2">Uncharacterized protein</fullName>
    </submittedName>
</protein>
<accession>A0A8T3CJP9</accession>
<name>A0A8T3CJP9_9TELE</name>
<dbReference type="EMBL" id="JAERUA010000024">
    <property type="protein sequence ID" value="KAI1883314.1"/>
    <property type="molecule type" value="Genomic_DNA"/>
</dbReference>
<reference evidence="2" key="1">
    <citation type="submission" date="2021-01" db="EMBL/GenBank/DDBJ databases">
        <authorList>
            <person name="Zahm M."/>
            <person name="Roques C."/>
            <person name="Cabau C."/>
            <person name="Klopp C."/>
            <person name="Donnadieu C."/>
            <person name="Jouanno E."/>
            <person name="Lampietro C."/>
            <person name="Louis A."/>
            <person name="Herpin A."/>
            <person name="Echchiki A."/>
            <person name="Berthelot C."/>
            <person name="Parey E."/>
            <person name="Roest-Crollius H."/>
            <person name="Braasch I."/>
            <person name="Postlethwait J."/>
            <person name="Bobe J."/>
            <person name="Montfort J."/>
            <person name="Bouchez O."/>
            <person name="Begum T."/>
            <person name="Mejri S."/>
            <person name="Adams A."/>
            <person name="Chen W.-J."/>
            <person name="Guiguen Y."/>
        </authorList>
    </citation>
    <scope>NUCLEOTIDE SEQUENCE</scope>
    <source>
        <tissue evidence="2">Blood</tissue>
    </source>
</reference>
<organism evidence="2 3">
    <name type="scientific">Albula goreensis</name>
    <dbReference type="NCBI Taxonomy" id="1534307"/>
    <lineage>
        <taxon>Eukaryota</taxon>
        <taxon>Metazoa</taxon>
        <taxon>Chordata</taxon>
        <taxon>Craniata</taxon>
        <taxon>Vertebrata</taxon>
        <taxon>Euteleostomi</taxon>
        <taxon>Actinopterygii</taxon>
        <taxon>Neopterygii</taxon>
        <taxon>Teleostei</taxon>
        <taxon>Albuliformes</taxon>
        <taxon>Albulidae</taxon>
        <taxon>Albula</taxon>
    </lineage>
</organism>
<dbReference type="Proteomes" id="UP000829720">
    <property type="component" value="Unassembled WGS sequence"/>
</dbReference>
<feature type="region of interest" description="Disordered" evidence="1">
    <location>
        <begin position="1"/>
        <end position="49"/>
    </location>
</feature>
<evidence type="ECO:0000313" key="2">
    <source>
        <dbReference type="EMBL" id="KAI1883314.1"/>
    </source>
</evidence>
<evidence type="ECO:0000313" key="3">
    <source>
        <dbReference type="Proteomes" id="UP000829720"/>
    </source>
</evidence>
<comment type="caution">
    <text evidence="2">The sequence shown here is derived from an EMBL/GenBank/DDBJ whole genome shotgun (WGS) entry which is preliminary data.</text>
</comment>
<feature type="compositionally biased region" description="Basic and acidic residues" evidence="1">
    <location>
        <begin position="1"/>
        <end position="13"/>
    </location>
</feature>
<keyword evidence="3" id="KW-1185">Reference proteome</keyword>